<evidence type="ECO:0000313" key="5">
    <source>
        <dbReference type="RefSeq" id="XP_022327463.1"/>
    </source>
</evidence>
<evidence type="ECO:0000313" key="4">
    <source>
        <dbReference type="Proteomes" id="UP000694844"/>
    </source>
</evidence>
<reference evidence="5" key="1">
    <citation type="submission" date="2025-08" db="UniProtKB">
        <authorList>
            <consortium name="RefSeq"/>
        </authorList>
    </citation>
    <scope>IDENTIFICATION</scope>
    <source>
        <tissue evidence="5">Whole sample</tissue>
    </source>
</reference>
<dbReference type="GeneID" id="111126851"/>
<dbReference type="SUPFAM" id="SSF56496">
    <property type="entry name" value="Fibrinogen C-terminal domain-like"/>
    <property type="match status" value="1"/>
</dbReference>
<gene>
    <name evidence="5" type="primary">LOC111126851</name>
</gene>
<dbReference type="AlphaFoldDB" id="A0A8B8DHU4"/>
<dbReference type="InterPro" id="IPR036056">
    <property type="entry name" value="Fibrinogen-like_C"/>
</dbReference>
<proteinExistence type="predicted"/>
<dbReference type="PROSITE" id="PS00514">
    <property type="entry name" value="FIBRINOGEN_C_1"/>
    <property type="match status" value="1"/>
</dbReference>
<dbReference type="NCBIfam" id="NF040941">
    <property type="entry name" value="GGGWT_bact"/>
    <property type="match status" value="1"/>
</dbReference>
<dbReference type="InterPro" id="IPR014716">
    <property type="entry name" value="Fibrinogen_a/b/g_C_1"/>
</dbReference>
<protein>
    <submittedName>
        <fullName evidence="5">Microfibril-associated glycoprotein 4-like</fullName>
    </submittedName>
</protein>
<dbReference type="FunFam" id="3.90.215.10:FF:000001">
    <property type="entry name" value="Tenascin isoform 1"/>
    <property type="match status" value="1"/>
</dbReference>
<organism evidence="4 5">
    <name type="scientific">Crassostrea virginica</name>
    <name type="common">Eastern oyster</name>
    <dbReference type="NCBI Taxonomy" id="6565"/>
    <lineage>
        <taxon>Eukaryota</taxon>
        <taxon>Metazoa</taxon>
        <taxon>Spiralia</taxon>
        <taxon>Lophotrochozoa</taxon>
        <taxon>Mollusca</taxon>
        <taxon>Bivalvia</taxon>
        <taxon>Autobranchia</taxon>
        <taxon>Pteriomorphia</taxon>
        <taxon>Ostreida</taxon>
        <taxon>Ostreoidea</taxon>
        <taxon>Ostreidae</taxon>
        <taxon>Crassostrea</taxon>
    </lineage>
</organism>
<dbReference type="InterPro" id="IPR050373">
    <property type="entry name" value="Fibrinogen_C-term_domain"/>
</dbReference>
<feature type="domain" description="Fibrinogen C-terminal" evidence="3">
    <location>
        <begin position="46"/>
        <end position="258"/>
    </location>
</feature>
<dbReference type="Gene3D" id="3.90.215.10">
    <property type="entry name" value="Gamma Fibrinogen, chain A, domain 1"/>
    <property type="match status" value="1"/>
</dbReference>
<dbReference type="OrthoDB" id="6345539at2759"/>
<evidence type="ECO:0000256" key="1">
    <source>
        <dbReference type="ARBA" id="ARBA00023157"/>
    </source>
</evidence>
<dbReference type="PROSITE" id="PS51406">
    <property type="entry name" value="FIBRINOGEN_C_2"/>
    <property type="match status" value="1"/>
</dbReference>
<dbReference type="GO" id="GO:0005615">
    <property type="term" value="C:extracellular space"/>
    <property type="evidence" value="ECO:0007669"/>
    <property type="project" value="TreeGrafter"/>
</dbReference>
<keyword evidence="2" id="KW-0812">Transmembrane</keyword>
<dbReference type="RefSeq" id="XP_022327463.1">
    <property type="nucleotide sequence ID" value="XM_022471755.1"/>
</dbReference>
<dbReference type="Proteomes" id="UP000694844">
    <property type="component" value="Chromosome 3"/>
</dbReference>
<dbReference type="PANTHER" id="PTHR19143">
    <property type="entry name" value="FIBRINOGEN/TENASCIN/ANGIOPOEITIN"/>
    <property type="match status" value="1"/>
</dbReference>
<name>A0A8B8DHU4_CRAVI</name>
<keyword evidence="2" id="KW-1133">Transmembrane helix</keyword>
<dbReference type="Pfam" id="PF00147">
    <property type="entry name" value="Fibrinogen_C"/>
    <property type="match status" value="1"/>
</dbReference>
<dbReference type="CDD" id="cd00087">
    <property type="entry name" value="FReD"/>
    <property type="match status" value="1"/>
</dbReference>
<sequence>MIHSIEYLALSFLKPKIIAFMLFPMLKFTIVVSVFLFCCTKHTRTHSCPSRPIDCQDVLWSGRKASGVYTIYPRGTGGFKAYCDMTTDGGGWTVLQRRRNGKVGFNRYWKEYQYGFGDIRGNHWIGNQRIHQLTSQGWYELRVDMSDFKNNRRYAYYRIFSVGNKASGYRLTVGEFNGNAGDSLTYHNGSSFHTRDRDVGSCSKTYKGGWWYNACHHANLNGLYLKGDHASFADGVNWYHWHGYHYSLKTTEMKIRRQ</sequence>
<dbReference type="PANTHER" id="PTHR19143:SF458">
    <property type="entry name" value="FIBRINOGEN C-TERMINAL DOMAIN-CONTAINING PROTEIN-RELATED"/>
    <property type="match status" value="1"/>
</dbReference>
<evidence type="ECO:0000259" key="3">
    <source>
        <dbReference type="PROSITE" id="PS51406"/>
    </source>
</evidence>
<dbReference type="InterPro" id="IPR002181">
    <property type="entry name" value="Fibrinogen_a/b/g_C_dom"/>
</dbReference>
<keyword evidence="1" id="KW-1015">Disulfide bond</keyword>
<dbReference type="KEGG" id="cvn:111126851"/>
<accession>A0A8B8DHU4</accession>
<dbReference type="InterPro" id="IPR020837">
    <property type="entry name" value="Fibrinogen_CS"/>
</dbReference>
<dbReference type="SMART" id="SM00186">
    <property type="entry name" value="FBG"/>
    <property type="match status" value="1"/>
</dbReference>
<keyword evidence="2" id="KW-0472">Membrane</keyword>
<keyword evidence="4" id="KW-1185">Reference proteome</keyword>
<evidence type="ECO:0000256" key="2">
    <source>
        <dbReference type="SAM" id="Phobius"/>
    </source>
</evidence>
<feature type="transmembrane region" description="Helical" evidence="2">
    <location>
        <begin position="17"/>
        <end position="37"/>
    </location>
</feature>